<keyword evidence="5" id="KW-0539">Nucleus</keyword>
<evidence type="ECO:0000256" key="1">
    <source>
        <dbReference type="ARBA" id="ARBA00004123"/>
    </source>
</evidence>
<evidence type="ECO:0000256" key="5">
    <source>
        <dbReference type="ARBA" id="ARBA00023242"/>
    </source>
</evidence>
<keyword evidence="3" id="KW-0238">DNA-binding</keyword>
<feature type="compositionally biased region" description="Basic and acidic residues" evidence="6">
    <location>
        <begin position="218"/>
        <end position="237"/>
    </location>
</feature>
<evidence type="ECO:0000256" key="3">
    <source>
        <dbReference type="ARBA" id="ARBA00023125"/>
    </source>
</evidence>
<evidence type="ECO:0000313" key="9">
    <source>
        <dbReference type="Proteomes" id="UP000541444"/>
    </source>
</evidence>
<dbReference type="GO" id="GO:0005634">
    <property type="term" value="C:nucleus"/>
    <property type="evidence" value="ECO:0007669"/>
    <property type="project" value="UniProtKB-SubCell"/>
</dbReference>
<dbReference type="Proteomes" id="UP000541444">
    <property type="component" value="Unassembled WGS sequence"/>
</dbReference>
<evidence type="ECO:0000256" key="2">
    <source>
        <dbReference type="ARBA" id="ARBA00023015"/>
    </source>
</evidence>
<evidence type="ECO:0000313" key="8">
    <source>
        <dbReference type="EMBL" id="KAF6176135.1"/>
    </source>
</evidence>
<dbReference type="SMART" id="SM01019">
    <property type="entry name" value="B3"/>
    <property type="match status" value="3"/>
</dbReference>
<evidence type="ECO:0000256" key="4">
    <source>
        <dbReference type="ARBA" id="ARBA00023163"/>
    </source>
</evidence>
<dbReference type="InterPro" id="IPR003340">
    <property type="entry name" value="B3_DNA-bd"/>
</dbReference>
<dbReference type="EMBL" id="JACGCM010000119">
    <property type="protein sequence ID" value="KAF6176135.1"/>
    <property type="molecule type" value="Genomic_DNA"/>
</dbReference>
<gene>
    <name evidence="8" type="ORF">GIB67_023426</name>
</gene>
<comment type="subcellular location">
    <subcellularLocation>
        <location evidence="1">Nucleus</location>
    </subcellularLocation>
</comment>
<keyword evidence="2" id="KW-0805">Transcription regulation</keyword>
<protein>
    <recommendedName>
        <fullName evidence="7">TF-B3 domain-containing protein</fullName>
    </recommendedName>
</protein>
<comment type="caution">
    <text evidence="8">The sequence shown here is derived from an EMBL/GenBank/DDBJ whole genome shotgun (WGS) entry which is preliminary data.</text>
</comment>
<dbReference type="PANTHER" id="PTHR31391:SF4">
    <property type="entry name" value="B3 DOMAIN-CONTAINING PROTEIN OS03G0184500"/>
    <property type="match status" value="1"/>
</dbReference>
<proteinExistence type="predicted"/>
<sequence>MENEDTMSAPRSPTGSTTSKPPMVVADHAKSSVSKKEEDYDRAKTCARERAEEVQKNLDPGHPSFLKSMKASHVGGCFMMSLPTPFCNSYLPKKDIMITLVDENETTSIVRYVGKGFSGAGWRAFSTSHNLVVGDALVFQLVNPAEFQVFVIRAYSSSGFDWGFGLQYSDARVKRSTPQVSASAEAQSKDIDKAEQVLADHDESSGRKGAFANDDDDSVKTCAREQEEEVVADHAESSQRNGALTNDSAKTSARVQAEEVQKSLDPKHPSFLKSVVKSHVSGCYHMYLPTKFCNSYLPENDYIITLVDENKAICTVQYMDKVFRGGWKAFSIGHNLVEGDAMVFHLVKRTEFQVYVIRAQSSSRVDFGSGLQKSEARVKRIAPRIYFPLEARSNTINKVEEGADHAGTARAKPCAIEQAEEVQRKLDPNYPSFVKAMFPSNVSGSFWLALPSKFCASHLPKNDIMITLIDVKDEEYTVKYIVKALAVSAGWRIFAVAHKLAEGDALVFQLVEDVKFKVYIVRTDGSSGDNEGSGLCSLNVKAKQSAPCKRTKRLSTPEKTERKRRKTPLSTDFGPEEEKPKISRRDAGSEVSRGTILRGNLDTECILTAVDGLKQNSKLSEHIWLKYSDLCCSQKDLLHKNLPQGNHELVDGIISETVMMADRIKACNLSTTSDEFDAWEKCLKGFKHLGMDVRFLRIKLKRLKKLVCGSEHDSKERKEALAQQARMSGEIKTLEAKLVDLKDAAEKLDTEVAKHTKNTESRELELQKELDAPW</sequence>
<keyword evidence="4" id="KW-0804">Transcription</keyword>
<dbReference type="Gene3D" id="2.40.330.10">
    <property type="entry name" value="DNA-binding pseudobarrel domain"/>
    <property type="match status" value="3"/>
</dbReference>
<organism evidence="8 9">
    <name type="scientific">Kingdonia uniflora</name>
    <dbReference type="NCBI Taxonomy" id="39325"/>
    <lineage>
        <taxon>Eukaryota</taxon>
        <taxon>Viridiplantae</taxon>
        <taxon>Streptophyta</taxon>
        <taxon>Embryophyta</taxon>
        <taxon>Tracheophyta</taxon>
        <taxon>Spermatophyta</taxon>
        <taxon>Magnoliopsida</taxon>
        <taxon>Ranunculales</taxon>
        <taxon>Circaeasteraceae</taxon>
        <taxon>Kingdonia</taxon>
    </lineage>
</organism>
<dbReference type="AlphaFoldDB" id="A0A7J7P9I8"/>
<feature type="region of interest" description="Disordered" evidence="6">
    <location>
        <begin position="1"/>
        <end position="44"/>
    </location>
</feature>
<feature type="region of interest" description="Disordered" evidence="6">
    <location>
        <begin position="547"/>
        <end position="590"/>
    </location>
</feature>
<feature type="region of interest" description="Disordered" evidence="6">
    <location>
        <begin position="179"/>
        <end position="257"/>
    </location>
</feature>
<feature type="domain" description="TF-B3" evidence="7">
    <location>
        <begin position="271"/>
        <end position="360"/>
    </location>
</feature>
<dbReference type="SUPFAM" id="SSF101936">
    <property type="entry name" value="DNA-binding pseudobarrel domain"/>
    <property type="match status" value="3"/>
</dbReference>
<evidence type="ECO:0000259" key="7">
    <source>
        <dbReference type="PROSITE" id="PS50863"/>
    </source>
</evidence>
<feature type="compositionally biased region" description="Basic and acidic residues" evidence="6">
    <location>
        <begin position="27"/>
        <end position="44"/>
    </location>
</feature>
<feature type="compositionally biased region" description="Polar residues" evidence="6">
    <location>
        <begin position="238"/>
        <end position="254"/>
    </location>
</feature>
<feature type="region of interest" description="Disordered" evidence="6">
    <location>
        <begin position="752"/>
        <end position="774"/>
    </location>
</feature>
<evidence type="ECO:0000256" key="6">
    <source>
        <dbReference type="SAM" id="MobiDB-lite"/>
    </source>
</evidence>
<feature type="compositionally biased region" description="Basic and acidic residues" evidence="6">
    <location>
        <begin position="576"/>
        <end position="588"/>
    </location>
</feature>
<dbReference type="CDD" id="cd10017">
    <property type="entry name" value="B3_DNA"/>
    <property type="match status" value="3"/>
</dbReference>
<name>A0A7J7P9I8_9MAGN</name>
<reference evidence="8 9" key="1">
    <citation type="journal article" date="2020" name="IScience">
        <title>Genome Sequencing of the Endangered Kingdonia uniflora (Circaeasteraceae, Ranunculales) Reveals Potential Mechanisms of Evolutionary Specialization.</title>
        <authorList>
            <person name="Sun Y."/>
            <person name="Deng T."/>
            <person name="Zhang A."/>
            <person name="Moore M.J."/>
            <person name="Landis J.B."/>
            <person name="Lin N."/>
            <person name="Zhang H."/>
            <person name="Zhang X."/>
            <person name="Huang J."/>
            <person name="Zhang X."/>
            <person name="Sun H."/>
            <person name="Wang H."/>
        </authorList>
    </citation>
    <scope>NUCLEOTIDE SEQUENCE [LARGE SCALE GENOMIC DNA]</scope>
    <source>
        <strain evidence="8">TB1705</strain>
        <tissue evidence="8">Leaf</tissue>
    </source>
</reference>
<feature type="compositionally biased region" description="Basic and acidic residues" evidence="6">
    <location>
        <begin position="187"/>
        <end position="206"/>
    </location>
</feature>
<feature type="compositionally biased region" description="Polar residues" evidence="6">
    <location>
        <begin position="9"/>
        <end position="20"/>
    </location>
</feature>
<dbReference type="PANTHER" id="PTHR31391">
    <property type="entry name" value="B3 DOMAIN-CONTAINING PROTEIN OS11G0197600-RELATED"/>
    <property type="match status" value="1"/>
</dbReference>
<keyword evidence="9" id="KW-1185">Reference proteome</keyword>
<dbReference type="InterPro" id="IPR015300">
    <property type="entry name" value="DNA-bd_pseudobarrel_sf"/>
</dbReference>
<dbReference type="OrthoDB" id="1909330at2759"/>
<feature type="domain" description="TF-B3" evidence="7">
    <location>
        <begin position="433"/>
        <end position="524"/>
    </location>
</feature>
<accession>A0A7J7P9I8</accession>
<feature type="domain" description="TF-B3" evidence="7">
    <location>
        <begin position="65"/>
        <end position="155"/>
    </location>
</feature>
<dbReference type="GO" id="GO:0003677">
    <property type="term" value="F:DNA binding"/>
    <property type="evidence" value="ECO:0007669"/>
    <property type="project" value="UniProtKB-KW"/>
</dbReference>
<dbReference type="InterPro" id="IPR044837">
    <property type="entry name" value="REM16-like"/>
</dbReference>
<dbReference type="Pfam" id="PF02362">
    <property type="entry name" value="B3"/>
    <property type="match status" value="3"/>
</dbReference>
<dbReference type="PROSITE" id="PS50863">
    <property type="entry name" value="B3"/>
    <property type="match status" value="3"/>
</dbReference>